<evidence type="ECO:0008006" key="4">
    <source>
        <dbReference type="Google" id="ProtNLM"/>
    </source>
</evidence>
<gene>
    <name evidence="2" type="ORF">SLS58_007412</name>
</gene>
<evidence type="ECO:0000256" key="1">
    <source>
        <dbReference type="ARBA" id="ARBA00022801"/>
    </source>
</evidence>
<sequence length="343" mass="36470">MGASYRLTYPTLFESPFTLWANAYASSPRVLNSAQLFARGYLNGTTSNTTTSSSIYLVNATDPRSLANSLATSTLCPAYTDNGGGPQKAQWDASYLAPATARINALLEGDLAFAPSDVGIFAYLCGFETQIAQTRSPWCDVLTDDEVLAYEYAQDLRYWYGAGPGNAVAAAAMLPFLIGVVERFRDGPGKAYVGGDGVEWTPPPLVAAFTNDGQVAQVAAAVGVFDGLADLPADGVVAGRVFRASRFVTMRGTVGLERLDCGGEGVFVRVRLNDAVYPVRGCEDGPGRSCGLEAYGRLLADKLEAVGGFRGACNVTDTTVPEGEEKTTFLWDRALPFESLARP</sequence>
<dbReference type="EMBL" id="JAKEKT020000056">
    <property type="protein sequence ID" value="KAL1639986.1"/>
    <property type="molecule type" value="Genomic_DNA"/>
</dbReference>
<protein>
    <recommendedName>
        <fullName evidence="4">Histidine acid phosphatase</fullName>
    </recommendedName>
</protein>
<reference evidence="2 3" key="1">
    <citation type="journal article" date="2023" name="Plant Dis.">
        <title>First Report of Diplodia intermedia Causing Canker and Dieback Diseases on Apple Trees in Canada.</title>
        <authorList>
            <person name="Ellouze W."/>
            <person name="Ilyukhin E."/>
            <person name="Sulman M."/>
            <person name="Ali S."/>
        </authorList>
    </citation>
    <scope>NUCLEOTIDE SEQUENCE [LARGE SCALE GENOMIC DNA]</scope>
    <source>
        <strain evidence="2 3">M45-28</strain>
    </source>
</reference>
<evidence type="ECO:0000313" key="3">
    <source>
        <dbReference type="Proteomes" id="UP001521184"/>
    </source>
</evidence>
<keyword evidence="3" id="KW-1185">Reference proteome</keyword>
<proteinExistence type="predicted"/>
<name>A0ABR3TKJ8_9PEZI</name>
<dbReference type="Gene3D" id="3.40.50.1240">
    <property type="entry name" value="Phosphoglycerate mutase-like"/>
    <property type="match status" value="1"/>
</dbReference>
<dbReference type="InterPro" id="IPR000560">
    <property type="entry name" value="His_Pase_clade-2"/>
</dbReference>
<dbReference type="Proteomes" id="UP001521184">
    <property type="component" value="Unassembled WGS sequence"/>
</dbReference>
<dbReference type="PANTHER" id="PTHR20963:SF23">
    <property type="entry name" value="3-PHYTASE"/>
    <property type="match status" value="1"/>
</dbReference>
<dbReference type="CDD" id="cd07061">
    <property type="entry name" value="HP_HAP_like"/>
    <property type="match status" value="1"/>
</dbReference>
<keyword evidence="1" id="KW-0378">Hydrolase</keyword>
<organism evidence="2 3">
    <name type="scientific">Diplodia intermedia</name>
    <dbReference type="NCBI Taxonomy" id="856260"/>
    <lineage>
        <taxon>Eukaryota</taxon>
        <taxon>Fungi</taxon>
        <taxon>Dikarya</taxon>
        <taxon>Ascomycota</taxon>
        <taxon>Pezizomycotina</taxon>
        <taxon>Dothideomycetes</taxon>
        <taxon>Dothideomycetes incertae sedis</taxon>
        <taxon>Botryosphaeriales</taxon>
        <taxon>Botryosphaeriaceae</taxon>
        <taxon>Diplodia</taxon>
    </lineage>
</organism>
<evidence type="ECO:0000313" key="2">
    <source>
        <dbReference type="EMBL" id="KAL1639986.1"/>
    </source>
</evidence>
<dbReference type="PANTHER" id="PTHR20963">
    <property type="entry name" value="MULTIPLE INOSITOL POLYPHOSPHATE PHOSPHATASE-RELATED"/>
    <property type="match status" value="1"/>
</dbReference>
<dbReference type="Pfam" id="PF00328">
    <property type="entry name" value="His_Phos_2"/>
    <property type="match status" value="1"/>
</dbReference>
<comment type="caution">
    <text evidence="2">The sequence shown here is derived from an EMBL/GenBank/DDBJ whole genome shotgun (WGS) entry which is preliminary data.</text>
</comment>
<dbReference type="InterPro" id="IPR029033">
    <property type="entry name" value="His_PPase_superfam"/>
</dbReference>
<dbReference type="SUPFAM" id="SSF53254">
    <property type="entry name" value="Phosphoglycerate mutase-like"/>
    <property type="match status" value="1"/>
</dbReference>
<accession>A0ABR3TKJ8</accession>